<gene>
    <name evidence="5" type="ORF">BC351_10690</name>
</gene>
<evidence type="ECO:0000256" key="4">
    <source>
        <dbReference type="ARBA" id="ARBA00048707"/>
    </source>
</evidence>
<comment type="similarity">
    <text evidence="3">Belongs to the PTH2 family.</text>
</comment>
<dbReference type="PANTHER" id="PTHR12649">
    <property type="entry name" value="PEPTIDYL-TRNA HYDROLASE 2"/>
    <property type="match status" value="1"/>
</dbReference>
<reference evidence="6" key="1">
    <citation type="submission" date="2016-07" db="EMBL/GenBank/DDBJ databases">
        <authorList>
            <person name="Florea S."/>
            <person name="Webb J.S."/>
            <person name="Jaromczyk J."/>
            <person name="Schardl C.L."/>
        </authorList>
    </citation>
    <scope>NUCLEOTIDE SEQUENCE [LARGE SCALE GENOMIC DNA]</scope>
    <source>
        <strain evidence="6">CY1</strain>
    </source>
</reference>
<sequence length="169" mass="19998">MYIEMKNDEYEKFEEYVAKTEKSQGAEWDKLREMVNNHKDSRKSDDDELVQYFIVNSELNMSAGKIAAQVAHVETLCTMSILNEGRVQFDEDDDINQRYEMFYKWLNHNQPKIILRGKQKELEKLIEQGWYYICDNGRTEIPEGSLTVIGCSPEWKSVMKPIVKRFQLL</sequence>
<dbReference type="InterPro" id="IPR023476">
    <property type="entry name" value="Pep_tRNA_hydro_II_dom_sf"/>
</dbReference>
<comment type="catalytic activity">
    <reaction evidence="4">
        <text>an N-acyl-L-alpha-aminoacyl-tRNA + H2O = an N-acyl-L-amino acid + a tRNA + H(+)</text>
        <dbReference type="Rhea" id="RHEA:54448"/>
        <dbReference type="Rhea" id="RHEA-COMP:10123"/>
        <dbReference type="Rhea" id="RHEA-COMP:13883"/>
        <dbReference type="ChEBI" id="CHEBI:15377"/>
        <dbReference type="ChEBI" id="CHEBI:15378"/>
        <dbReference type="ChEBI" id="CHEBI:59874"/>
        <dbReference type="ChEBI" id="CHEBI:78442"/>
        <dbReference type="ChEBI" id="CHEBI:138191"/>
        <dbReference type="EC" id="3.1.1.29"/>
    </reaction>
</comment>
<evidence type="ECO:0000313" key="6">
    <source>
        <dbReference type="Proteomes" id="UP000190626"/>
    </source>
</evidence>
<keyword evidence="2" id="KW-0378">Hydrolase</keyword>
<dbReference type="EC" id="3.1.1.29" evidence="1"/>
<organism evidence="5 6">
    <name type="scientific">Paenibacillus ferrarius</name>
    <dbReference type="NCBI Taxonomy" id="1469647"/>
    <lineage>
        <taxon>Bacteria</taxon>
        <taxon>Bacillati</taxon>
        <taxon>Bacillota</taxon>
        <taxon>Bacilli</taxon>
        <taxon>Bacillales</taxon>
        <taxon>Paenibacillaceae</taxon>
        <taxon>Paenibacillus</taxon>
    </lineage>
</organism>
<proteinExistence type="inferred from homology"/>
<dbReference type="EMBL" id="MBTG01000056">
    <property type="protein sequence ID" value="OPH47648.1"/>
    <property type="molecule type" value="Genomic_DNA"/>
</dbReference>
<dbReference type="GO" id="GO:0004045">
    <property type="term" value="F:peptidyl-tRNA hydrolase activity"/>
    <property type="evidence" value="ECO:0007669"/>
    <property type="project" value="UniProtKB-EC"/>
</dbReference>
<accession>A0A1V4H8Z9</accession>
<protein>
    <recommendedName>
        <fullName evidence="1">peptidyl-tRNA hydrolase</fullName>
        <ecNumber evidence="1">3.1.1.29</ecNumber>
    </recommendedName>
</protein>
<dbReference type="PANTHER" id="PTHR12649:SF11">
    <property type="entry name" value="PEPTIDYL-TRNA HYDROLASE 2, MITOCHONDRIAL"/>
    <property type="match status" value="1"/>
</dbReference>
<dbReference type="Gene3D" id="3.40.1490.10">
    <property type="entry name" value="Bit1"/>
    <property type="match status" value="1"/>
</dbReference>
<evidence type="ECO:0000256" key="2">
    <source>
        <dbReference type="ARBA" id="ARBA00022801"/>
    </source>
</evidence>
<dbReference type="InterPro" id="IPR002833">
    <property type="entry name" value="PTH2"/>
</dbReference>
<dbReference type="Pfam" id="PF01981">
    <property type="entry name" value="PTH2"/>
    <property type="match status" value="1"/>
</dbReference>
<dbReference type="SUPFAM" id="SSF102462">
    <property type="entry name" value="Peptidyl-tRNA hydrolase II"/>
    <property type="match status" value="1"/>
</dbReference>
<comment type="caution">
    <text evidence="5">The sequence shown here is derived from an EMBL/GenBank/DDBJ whole genome shotgun (WGS) entry which is preliminary data.</text>
</comment>
<dbReference type="GO" id="GO:0005829">
    <property type="term" value="C:cytosol"/>
    <property type="evidence" value="ECO:0007669"/>
    <property type="project" value="TreeGrafter"/>
</dbReference>
<evidence type="ECO:0000256" key="3">
    <source>
        <dbReference type="ARBA" id="ARBA00038050"/>
    </source>
</evidence>
<dbReference type="STRING" id="1469647.BC351_10690"/>
<evidence type="ECO:0000256" key="1">
    <source>
        <dbReference type="ARBA" id="ARBA00013260"/>
    </source>
</evidence>
<evidence type="ECO:0000313" key="5">
    <source>
        <dbReference type="EMBL" id="OPH47648.1"/>
    </source>
</evidence>
<dbReference type="Proteomes" id="UP000190626">
    <property type="component" value="Unassembled WGS sequence"/>
</dbReference>
<name>A0A1V4H8Z9_9BACL</name>
<dbReference type="RefSeq" id="WP_244209293.1">
    <property type="nucleotide sequence ID" value="NZ_MBTG01000056.1"/>
</dbReference>
<dbReference type="AlphaFoldDB" id="A0A1V4H8Z9"/>
<keyword evidence="6" id="KW-1185">Reference proteome</keyword>